<dbReference type="Gene3D" id="3.40.630.30">
    <property type="match status" value="1"/>
</dbReference>
<dbReference type="PANTHER" id="PTHR31435">
    <property type="entry name" value="PROTEIN NATD1"/>
    <property type="match status" value="1"/>
</dbReference>
<dbReference type="InterPro" id="IPR016181">
    <property type="entry name" value="Acyl_CoA_acyltransferase"/>
</dbReference>
<keyword evidence="2" id="KW-0808">Transferase</keyword>
<sequence>MAPMSDIELIKNDEASRYELKQDGQVAAFVDYVIDGDVIDLNHTETIPAFQGQGLGGKVVDFALADILPTDKKVRPSCPFVADRVAGRDDFAGRVVK</sequence>
<dbReference type="AlphaFoldDB" id="A0A3P1WX45"/>
<accession>A0A3P1WX45</accession>
<evidence type="ECO:0000313" key="3">
    <source>
        <dbReference type="Proteomes" id="UP000280935"/>
    </source>
</evidence>
<dbReference type="CDD" id="cd04301">
    <property type="entry name" value="NAT_SF"/>
    <property type="match status" value="1"/>
</dbReference>
<dbReference type="PANTHER" id="PTHR31435:SF10">
    <property type="entry name" value="BSR4717 PROTEIN"/>
    <property type="match status" value="1"/>
</dbReference>
<evidence type="ECO:0000259" key="1">
    <source>
        <dbReference type="PROSITE" id="PS51729"/>
    </source>
</evidence>
<dbReference type="GO" id="GO:0016740">
    <property type="term" value="F:transferase activity"/>
    <property type="evidence" value="ECO:0007669"/>
    <property type="project" value="UniProtKB-KW"/>
</dbReference>
<organism evidence="2 3">
    <name type="scientific">Arachnia propionica</name>
    <dbReference type="NCBI Taxonomy" id="1750"/>
    <lineage>
        <taxon>Bacteria</taxon>
        <taxon>Bacillati</taxon>
        <taxon>Actinomycetota</taxon>
        <taxon>Actinomycetes</taxon>
        <taxon>Propionibacteriales</taxon>
        <taxon>Propionibacteriaceae</taxon>
        <taxon>Arachnia</taxon>
    </lineage>
</organism>
<name>A0A3P1WX45_9ACTN</name>
<dbReference type="OrthoDB" id="5405911at2"/>
<dbReference type="InterPro" id="IPR045057">
    <property type="entry name" value="Gcn5-rel_NAT"/>
</dbReference>
<reference evidence="2 3" key="1">
    <citation type="submission" date="2018-11" db="EMBL/GenBank/DDBJ databases">
        <title>Genomes From Bacteria Associated with the Canine Oral Cavity: a Test Case for Automated Genome-Based Taxonomic Assignment.</title>
        <authorList>
            <person name="Coil D.A."/>
            <person name="Jospin G."/>
            <person name="Darling A.E."/>
            <person name="Wallis C."/>
            <person name="Davis I.J."/>
            <person name="Harris S."/>
            <person name="Eisen J.A."/>
            <person name="Holcombe L.J."/>
            <person name="O'Flynn C."/>
        </authorList>
    </citation>
    <scope>NUCLEOTIDE SEQUENCE [LARGE SCALE GENOMIC DNA]</scope>
    <source>
        <strain evidence="2 3">OH2822_COT-296</strain>
    </source>
</reference>
<dbReference type="SUPFAM" id="SSF55729">
    <property type="entry name" value="Acyl-CoA N-acyltransferases (Nat)"/>
    <property type="match status" value="1"/>
</dbReference>
<feature type="domain" description="N-acetyltransferase" evidence="1">
    <location>
        <begin position="10"/>
        <end position="96"/>
    </location>
</feature>
<dbReference type="Proteomes" id="UP000280935">
    <property type="component" value="Unassembled WGS sequence"/>
</dbReference>
<evidence type="ECO:0000313" key="2">
    <source>
        <dbReference type="EMBL" id="RRD51139.1"/>
    </source>
</evidence>
<dbReference type="PROSITE" id="PS51729">
    <property type="entry name" value="GNAT_YJDJ"/>
    <property type="match status" value="1"/>
</dbReference>
<gene>
    <name evidence="2" type="ORF">EII35_01705</name>
</gene>
<dbReference type="EMBL" id="RQYT01000002">
    <property type="protein sequence ID" value="RRD51139.1"/>
    <property type="molecule type" value="Genomic_DNA"/>
</dbReference>
<proteinExistence type="predicted"/>
<dbReference type="InterPro" id="IPR031165">
    <property type="entry name" value="GNAT_YJDJ"/>
</dbReference>
<dbReference type="Pfam" id="PF14542">
    <property type="entry name" value="Acetyltransf_CG"/>
    <property type="match status" value="1"/>
</dbReference>
<comment type="caution">
    <text evidence="2">The sequence shown here is derived from an EMBL/GenBank/DDBJ whole genome shotgun (WGS) entry which is preliminary data.</text>
</comment>
<protein>
    <submittedName>
        <fullName evidence="2">N-acetyltransferase</fullName>
    </submittedName>
</protein>